<gene>
    <name evidence="2" type="ORF">METZ01_LOCUS265048</name>
</gene>
<feature type="domain" description="Trigger factor ribosome-binding bacterial" evidence="1">
    <location>
        <begin position="1"/>
        <end position="143"/>
    </location>
</feature>
<dbReference type="InterPro" id="IPR036611">
    <property type="entry name" value="Trigger_fac_ribosome-bd_sf"/>
</dbReference>
<dbReference type="GO" id="GO:0003755">
    <property type="term" value="F:peptidyl-prolyl cis-trans isomerase activity"/>
    <property type="evidence" value="ECO:0007669"/>
    <property type="project" value="InterPro"/>
</dbReference>
<evidence type="ECO:0000313" key="2">
    <source>
        <dbReference type="EMBL" id="SVC12194.1"/>
    </source>
</evidence>
<dbReference type="GO" id="GO:0006457">
    <property type="term" value="P:protein folding"/>
    <property type="evidence" value="ECO:0007669"/>
    <property type="project" value="InterPro"/>
</dbReference>
<proteinExistence type="predicted"/>
<accession>A0A382JIK8</accession>
<evidence type="ECO:0000259" key="1">
    <source>
        <dbReference type="Pfam" id="PF05697"/>
    </source>
</evidence>
<dbReference type="Gene3D" id="3.10.50.40">
    <property type="match status" value="1"/>
</dbReference>
<organism evidence="2">
    <name type="scientific">marine metagenome</name>
    <dbReference type="NCBI Taxonomy" id="408172"/>
    <lineage>
        <taxon>unclassified sequences</taxon>
        <taxon>metagenomes</taxon>
        <taxon>ecological metagenomes</taxon>
    </lineage>
</organism>
<dbReference type="InterPro" id="IPR037041">
    <property type="entry name" value="Trigger_fac_C_sf"/>
</dbReference>
<dbReference type="EMBL" id="UINC01074721">
    <property type="protein sequence ID" value="SVC12194.1"/>
    <property type="molecule type" value="Genomic_DNA"/>
</dbReference>
<dbReference type="Pfam" id="PF05697">
    <property type="entry name" value="Trigger_N"/>
    <property type="match status" value="1"/>
</dbReference>
<dbReference type="AlphaFoldDB" id="A0A382JIK8"/>
<dbReference type="Gene3D" id="1.10.3120.10">
    <property type="entry name" value="Trigger factor, C-terminal domain"/>
    <property type="match status" value="1"/>
</dbReference>
<dbReference type="GO" id="GO:0015031">
    <property type="term" value="P:protein transport"/>
    <property type="evidence" value="ECO:0007669"/>
    <property type="project" value="InterPro"/>
</dbReference>
<dbReference type="InterPro" id="IPR046357">
    <property type="entry name" value="PPIase_dom_sf"/>
</dbReference>
<protein>
    <recommendedName>
        <fullName evidence="1">Trigger factor ribosome-binding bacterial domain-containing protein</fullName>
    </recommendedName>
</protein>
<reference evidence="2" key="1">
    <citation type="submission" date="2018-05" db="EMBL/GenBank/DDBJ databases">
        <authorList>
            <person name="Lanie J.A."/>
            <person name="Ng W.-L."/>
            <person name="Kazmierczak K.M."/>
            <person name="Andrzejewski T.M."/>
            <person name="Davidsen T.M."/>
            <person name="Wayne K.J."/>
            <person name="Tettelin H."/>
            <person name="Glass J.I."/>
            <person name="Rusch D."/>
            <person name="Podicherti R."/>
            <person name="Tsui H.-C.T."/>
            <person name="Winkler M.E."/>
        </authorList>
    </citation>
    <scope>NUCLEOTIDE SEQUENCE</scope>
</reference>
<name>A0A382JIK8_9ZZZZ</name>
<sequence>MNIKELKSKTLYKEYALDIPYSEVDILINNKINEILPTVTLPGFRKGKAPVNIVKKKYETNVLSEVIETLVQDKTRNLLDEKKIKPARQPRIDIKKYEKEKPVEIEVKIDLEPEIKLQNFENFSLKKYEIDFDKKTLNENYNQFINSQKQYKKIDLKRTIKNSDKVYLNITTEDESVPDFLKSQKNLPIVTDSDYQVLPDISKKLISKKAKQGDKIKLLFDLKEVIKSKDKKEVEFDIEILSVEETTPFKVNEEFLKKIGLKDEDEMKENLKKNLTAQYQQALN</sequence>
<dbReference type="SUPFAM" id="SSF102735">
    <property type="entry name" value="Trigger factor ribosome-binding domain"/>
    <property type="match status" value="1"/>
</dbReference>
<dbReference type="Gene3D" id="3.30.70.1050">
    <property type="entry name" value="Trigger factor ribosome-binding domain"/>
    <property type="match status" value="1"/>
</dbReference>
<dbReference type="InterPro" id="IPR008881">
    <property type="entry name" value="Trigger_fac_ribosome-bd_bac"/>
</dbReference>
<feature type="non-terminal residue" evidence="2">
    <location>
        <position position="284"/>
    </location>
</feature>